<proteinExistence type="predicted"/>
<keyword evidence="2" id="KW-1185">Reference proteome</keyword>
<organism evidence="1 2">
    <name type="scientific">Trichonephila clavipes</name>
    <name type="common">Golden silk orbweaver</name>
    <name type="synonym">Nephila clavipes</name>
    <dbReference type="NCBI Taxonomy" id="2585209"/>
    <lineage>
        <taxon>Eukaryota</taxon>
        <taxon>Metazoa</taxon>
        <taxon>Ecdysozoa</taxon>
        <taxon>Arthropoda</taxon>
        <taxon>Chelicerata</taxon>
        <taxon>Arachnida</taxon>
        <taxon>Araneae</taxon>
        <taxon>Araneomorphae</taxon>
        <taxon>Entelegynae</taxon>
        <taxon>Araneoidea</taxon>
        <taxon>Nephilidae</taxon>
        <taxon>Trichonephila</taxon>
    </lineage>
</organism>
<accession>A0A8X7BDG8</accession>
<protein>
    <submittedName>
        <fullName evidence="1">Uncharacterized protein</fullName>
    </submittedName>
</protein>
<dbReference type="AlphaFoldDB" id="A0A8X7BDG8"/>
<gene>
    <name evidence="1" type="ORF">TNCV_2070431</name>
</gene>
<name>A0A8X7BDG8_TRICX</name>
<dbReference type="EMBL" id="BMAU01021379">
    <property type="protein sequence ID" value="GFY27423.1"/>
    <property type="molecule type" value="Genomic_DNA"/>
</dbReference>
<sequence length="78" mass="9194">MVIFKRKTVRKSNFPKGVFIHVHQKEWMDENDGTEDDYLFMEESNSDGENDTGFDDVPEDTTEDEYAYLFMLSNNRSS</sequence>
<dbReference type="Proteomes" id="UP000887159">
    <property type="component" value="Unassembled WGS sequence"/>
</dbReference>
<comment type="caution">
    <text evidence="1">The sequence shown here is derived from an EMBL/GenBank/DDBJ whole genome shotgun (WGS) entry which is preliminary data.</text>
</comment>
<evidence type="ECO:0000313" key="2">
    <source>
        <dbReference type="Proteomes" id="UP000887159"/>
    </source>
</evidence>
<reference evidence="1" key="1">
    <citation type="submission" date="2020-08" db="EMBL/GenBank/DDBJ databases">
        <title>Multicomponent nature underlies the extraordinary mechanical properties of spider dragline silk.</title>
        <authorList>
            <person name="Kono N."/>
            <person name="Nakamura H."/>
            <person name="Mori M."/>
            <person name="Yoshida Y."/>
            <person name="Ohtoshi R."/>
            <person name="Malay A.D."/>
            <person name="Moran D.A.P."/>
            <person name="Tomita M."/>
            <person name="Numata K."/>
            <person name="Arakawa K."/>
        </authorList>
    </citation>
    <scope>NUCLEOTIDE SEQUENCE</scope>
</reference>
<evidence type="ECO:0000313" key="1">
    <source>
        <dbReference type="EMBL" id="GFY27423.1"/>
    </source>
</evidence>